<feature type="non-terminal residue" evidence="2">
    <location>
        <position position="1"/>
    </location>
</feature>
<evidence type="ECO:0000313" key="3">
    <source>
        <dbReference type="Proteomes" id="UP000601435"/>
    </source>
</evidence>
<sequence length="266" mass="27755">AAAAEAISQLPREPFSTGKGFTWLDALRSVACDAQAKEATCVFPQMGTIFTHQVLTREDACDFVLQVVDAGGEGEEPIYVGVVSDEPVGFGCLPVGHPQLANSIGIVSAGPHAGHIVHAGQSRREVQGIASGDTIRIQIEPGSNVTIWHGPTVLVSFAVGGDGMFRCAASLSSIGQRVRIMDSAQDASTAAAVSRMVDPRRAGQTSPSNPAVPAVRDEQKKAEEQDGSPCSPAKVAAAEDKGLDDDDDLKEAIRLSLQDEQGKAGK</sequence>
<gene>
    <name evidence="2" type="primary">NPHP3</name>
    <name evidence="2" type="ORF">SNEC2469_LOCUS33590</name>
</gene>
<feature type="compositionally biased region" description="Basic and acidic residues" evidence="1">
    <location>
        <begin position="215"/>
        <end position="224"/>
    </location>
</feature>
<dbReference type="Proteomes" id="UP000601435">
    <property type="component" value="Unassembled WGS sequence"/>
</dbReference>
<keyword evidence="3" id="KW-1185">Reference proteome</keyword>
<reference evidence="2" key="1">
    <citation type="submission" date="2021-02" db="EMBL/GenBank/DDBJ databases">
        <authorList>
            <person name="Dougan E. K."/>
            <person name="Rhodes N."/>
            <person name="Thang M."/>
            <person name="Chan C."/>
        </authorList>
    </citation>
    <scope>NUCLEOTIDE SEQUENCE</scope>
</reference>
<accession>A0A813C5K4</accession>
<evidence type="ECO:0000256" key="1">
    <source>
        <dbReference type="SAM" id="MobiDB-lite"/>
    </source>
</evidence>
<organism evidence="2 3">
    <name type="scientific">Symbiodinium necroappetens</name>
    <dbReference type="NCBI Taxonomy" id="1628268"/>
    <lineage>
        <taxon>Eukaryota</taxon>
        <taxon>Sar</taxon>
        <taxon>Alveolata</taxon>
        <taxon>Dinophyceae</taxon>
        <taxon>Suessiales</taxon>
        <taxon>Symbiodiniaceae</taxon>
        <taxon>Symbiodinium</taxon>
    </lineage>
</organism>
<name>A0A813C5K4_9DINO</name>
<feature type="region of interest" description="Disordered" evidence="1">
    <location>
        <begin position="195"/>
        <end position="248"/>
    </location>
</feature>
<comment type="caution">
    <text evidence="2">The sequence shown here is derived from an EMBL/GenBank/DDBJ whole genome shotgun (WGS) entry which is preliminary data.</text>
</comment>
<proteinExistence type="predicted"/>
<dbReference type="AlphaFoldDB" id="A0A813C5K4"/>
<dbReference type="PROSITE" id="PS50330">
    <property type="entry name" value="UIM"/>
    <property type="match status" value="1"/>
</dbReference>
<evidence type="ECO:0000313" key="2">
    <source>
        <dbReference type="EMBL" id="CAE7939653.1"/>
    </source>
</evidence>
<dbReference type="InterPro" id="IPR003903">
    <property type="entry name" value="UIM_dom"/>
</dbReference>
<protein>
    <submittedName>
        <fullName evidence="2">NPHP3 protein</fullName>
    </submittedName>
</protein>
<dbReference type="EMBL" id="CAJNJA010089286">
    <property type="protein sequence ID" value="CAE7939653.1"/>
    <property type="molecule type" value="Genomic_DNA"/>
</dbReference>
<dbReference type="OrthoDB" id="411682at2759"/>